<evidence type="ECO:0000256" key="6">
    <source>
        <dbReference type="ARBA" id="ARBA00022777"/>
    </source>
</evidence>
<feature type="domain" description="PUA" evidence="8">
    <location>
        <begin position="308"/>
        <end position="402"/>
    </location>
</feature>
<evidence type="ECO:0000256" key="1">
    <source>
        <dbReference type="ARBA" id="ARBA00022490"/>
    </source>
</evidence>
<dbReference type="GO" id="GO:0003723">
    <property type="term" value="F:RNA binding"/>
    <property type="evidence" value="ECO:0007669"/>
    <property type="project" value="InterPro"/>
</dbReference>
<dbReference type="GO" id="GO:1901607">
    <property type="term" value="P:alpha-amino acid biosynthetic process"/>
    <property type="evidence" value="ECO:0007669"/>
    <property type="project" value="UniProtKB-ARBA"/>
</dbReference>
<dbReference type="PRINTS" id="PR00474">
    <property type="entry name" value="GLU5KINASE"/>
</dbReference>
<dbReference type="InterPro" id="IPR002478">
    <property type="entry name" value="PUA"/>
</dbReference>
<keyword evidence="3" id="KW-0641">Proline biosynthesis</keyword>
<dbReference type="Pfam" id="PF01472">
    <property type="entry name" value="PUA"/>
    <property type="match status" value="1"/>
</dbReference>
<keyword evidence="4" id="KW-0808">Transferase</keyword>
<dbReference type="Gene3D" id="3.40.1160.10">
    <property type="entry name" value="Acetylglutamate kinase-like"/>
    <property type="match status" value="1"/>
</dbReference>
<dbReference type="GO" id="GO:0005524">
    <property type="term" value="F:ATP binding"/>
    <property type="evidence" value="ECO:0007669"/>
    <property type="project" value="UniProtKB-KW"/>
</dbReference>
<keyword evidence="10" id="KW-1185">Reference proteome</keyword>
<name>A0A433Q3Y9_9FUNG</name>
<keyword evidence="7" id="KW-0067">ATP-binding</keyword>
<dbReference type="GO" id="GO:0004349">
    <property type="term" value="F:glutamate 5-kinase activity"/>
    <property type="evidence" value="ECO:0007669"/>
    <property type="project" value="InterPro"/>
</dbReference>
<dbReference type="PROSITE" id="PS50890">
    <property type="entry name" value="PUA"/>
    <property type="match status" value="1"/>
</dbReference>
<organism evidence="9 10">
    <name type="scientific">Jimgerdemannia flammicorona</name>
    <dbReference type="NCBI Taxonomy" id="994334"/>
    <lineage>
        <taxon>Eukaryota</taxon>
        <taxon>Fungi</taxon>
        <taxon>Fungi incertae sedis</taxon>
        <taxon>Mucoromycota</taxon>
        <taxon>Mucoromycotina</taxon>
        <taxon>Endogonomycetes</taxon>
        <taxon>Endogonales</taxon>
        <taxon>Endogonaceae</taxon>
        <taxon>Jimgerdemannia</taxon>
    </lineage>
</organism>
<dbReference type="InterPro" id="IPR011529">
    <property type="entry name" value="Glu_5kinase"/>
</dbReference>
<dbReference type="InterPro" id="IPR001057">
    <property type="entry name" value="Glu/AcGlu_kinase"/>
</dbReference>
<proteinExistence type="inferred from homology"/>
<dbReference type="InterPro" id="IPR036393">
    <property type="entry name" value="AceGlu_kinase-like_sf"/>
</dbReference>
<evidence type="ECO:0000256" key="5">
    <source>
        <dbReference type="ARBA" id="ARBA00022741"/>
    </source>
</evidence>
<dbReference type="InterPro" id="IPR019797">
    <property type="entry name" value="Glutamate_5-kinase_CS"/>
</dbReference>
<evidence type="ECO:0000256" key="4">
    <source>
        <dbReference type="ARBA" id="ARBA00022679"/>
    </source>
</evidence>
<dbReference type="SUPFAM" id="SSF88697">
    <property type="entry name" value="PUA domain-like"/>
    <property type="match status" value="1"/>
</dbReference>
<sequence length="416" mass="44472">MLHKQKQKTSSLTIVVKVGTSSICDEVTHFPLLGNLSLMVETILKLKAMGHRVVLVTSAAIGTGLRRLNLPSKPKKLAQIQSEIAVAAVGQGRLMSLYDDLFGQFNQPVAQILLTRNDLADRSQYLNAVNCLEELLAMGVVPIVNENDTISVSEIRFGDNDTLSAITAGMVKADYLFLMTDVDCLYTDNPRTNSNAKPVFIVDDIATLKEQVTVSSPGTSLGTGGMVTKLIAADLATAAGVTTIITRGSTPQNIIAIVSALHSPSPSSSSADVAATATAAPLHTRFVAKPNPLVDRKWWILHGLHTAGTIYVDAGCVRALKAQQRSSLFAAGIVHVEGSFVAQQSARVVHERVDPETGKVVEQIEVGKGLVNYSSMEIARIKGCKSSEIEGILGYADAECVVHRDNMTITGKRAEE</sequence>
<reference evidence="9 10" key="1">
    <citation type="journal article" date="2018" name="New Phytol.">
        <title>Phylogenomics of Endogonaceae and evolution of mycorrhizas within Mucoromycota.</title>
        <authorList>
            <person name="Chang Y."/>
            <person name="Desiro A."/>
            <person name="Na H."/>
            <person name="Sandor L."/>
            <person name="Lipzen A."/>
            <person name="Clum A."/>
            <person name="Barry K."/>
            <person name="Grigoriev I.V."/>
            <person name="Martin F.M."/>
            <person name="Stajich J.E."/>
            <person name="Smith M.E."/>
            <person name="Bonito G."/>
            <person name="Spatafora J.W."/>
        </authorList>
    </citation>
    <scope>NUCLEOTIDE SEQUENCE [LARGE SCALE GENOMIC DNA]</scope>
    <source>
        <strain evidence="9 10">AD002</strain>
    </source>
</reference>
<dbReference type="EMBL" id="RBNJ01015835">
    <property type="protein sequence ID" value="RUS24496.1"/>
    <property type="molecule type" value="Genomic_DNA"/>
</dbReference>
<dbReference type="InterPro" id="IPR005715">
    <property type="entry name" value="Glu_5kinase/COase_Synthase"/>
</dbReference>
<keyword evidence="6 9" id="KW-0418">Kinase</keyword>
<protein>
    <submittedName>
        <fullName evidence="9">Glutamate 5-kinase</fullName>
    </submittedName>
</protein>
<dbReference type="GO" id="GO:0005829">
    <property type="term" value="C:cytosol"/>
    <property type="evidence" value="ECO:0007669"/>
    <property type="project" value="TreeGrafter"/>
</dbReference>
<evidence type="ECO:0000313" key="9">
    <source>
        <dbReference type="EMBL" id="RUS24496.1"/>
    </source>
</evidence>
<dbReference type="PANTHER" id="PTHR43654">
    <property type="entry name" value="GLUTAMATE 5-KINASE"/>
    <property type="match status" value="1"/>
</dbReference>
<accession>A0A433Q3Y9</accession>
<dbReference type="Gene3D" id="2.30.130.10">
    <property type="entry name" value="PUA domain"/>
    <property type="match status" value="1"/>
</dbReference>
<evidence type="ECO:0000256" key="7">
    <source>
        <dbReference type="ARBA" id="ARBA00022840"/>
    </source>
</evidence>
<comment type="caution">
    <text evidence="9">The sequence shown here is derived from an EMBL/GenBank/DDBJ whole genome shotgun (WGS) entry which is preliminary data.</text>
</comment>
<evidence type="ECO:0000259" key="8">
    <source>
        <dbReference type="SMART" id="SM00359"/>
    </source>
</evidence>
<dbReference type="PIRSF" id="PIRSF000729">
    <property type="entry name" value="GK"/>
    <property type="match status" value="1"/>
</dbReference>
<dbReference type="InterPro" id="IPR041739">
    <property type="entry name" value="G5K_ProB"/>
</dbReference>
<keyword evidence="5" id="KW-0547">Nucleotide-binding</keyword>
<dbReference type="SMART" id="SM00359">
    <property type="entry name" value="PUA"/>
    <property type="match status" value="1"/>
</dbReference>
<dbReference type="AlphaFoldDB" id="A0A433Q3Y9"/>
<dbReference type="PROSITE" id="PS00902">
    <property type="entry name" value="GLUTAMATE_5_KINASE"/>
    <property type="match status" value="1"/>
</dbReference>
<dbReference type="InterPro" id="IPR001048">
    <property type="entry name" value="Asp/Glu/Uridylate_kinase"/>
</dbReference>
<dbReference type="NCBIfam" id="TIGR01027">
    <property type="entry name" value="proB"/>
    <property type="match status" value="1"/>
</dbReference>
<evidence type="ECO:0000256" key="3">
    <source>
        <dbReference type="ARBA" id="ARBA00022650"/>
    </source>
</evidence>
<gene>
    <name evidence="9" type="ORF">BC938DRAFT_473497</name>
</gene>
<dbReference type="CDD" id="cd21157">
    <property type="entry name" value="PUA_G5K"/>
    <property type="match status" value="1"/>
</dbReference>
<evidence type="ECO:0000313" key="10">
    <source>
        <dbReference type="Proteomes" id="UP000274822"/>
    </source>
</evidence>
<dbReference type="CDD" id="cd04242">
    <property type="entry name" value="AAK_G5K_ProB"/>
    <property type="match status" value="1"/>
</dbReference>
<dbReference type="InterPro" id="IPR036974">
    <property type="entry name" value="PUA_sf"/>
</dbReference>
<keyword evidence="1" id="KW-0963">Cytoplasm</keyword>
<dbReference type="FunFam" id="3.40.1160.10:FF:000018">
    <property type="entry name" value="Glutamate 5-kinase"/>
    <property type="match status" value="1"/>
</dbReference>
<dbReference type="SUPFAM" id="SSF53633">
    <property type="entry name" value="Carbamate kinase-like"/>
    <property type="match status" value="1"/>
</dbReference>
<keyword evidence="2" id="KW-0028">Amino-acid biosynthesis</keyword>
<dbReference type="PANTHER" id="PTHR43654:SF3">
    <property type="entry name" value="GLUTAMATE 5-KINASE"/>
    <property type="match status" value="1"/>
</dbReference>
<evidence type="ECO:0000256" key="2">
    <source>
        <dbReference type="ARBA" id="ARBA00022605"/>
    </source>
</evidence>
<dbReference type="HAMAP" id="MF_00456">
    <property type="entry name" value="ProB"/>
    <property type="match status" value="1"/>
</dbReference>
<dbReference type="InterPro" id="IPR015947">
    <property type="entry name" value="PUA-like_sf"/>
</dbReference>
<dbReference type="Proteomes" id="UP000274822">
    <property type="component" value="Unassembled WGS sequence"/>
</dbReference>
<dbReference type="Pfam" id="PF00696">
    <property type="entry name" value="AA_kinase"/>
    <property type="match status" value="1"/>
</dbReference>